<gene>
    <name evidence="1" type="ORF">DF220_11110</name>
</gene>
<dbReference type="AlphaFoldDB" id="A0A2U1T375"/>
<evidence type="ECO:0008006" key="3">
    <source>
        <dbReference type="Google" id="ProtNLM"/>
    </source>
</evidence>
<accession>A0A2U1T375</accession>
<protein>
    <recommendedName>
        <fullName evidence="3">CAP domain-containing protein</fullName>
    </recommendedName>
</protein>
<evidence type="ECO:0000313" key="2">
    <source>
        <dbReference type="Proteomes" id="UP000244978"/>
    </source>
</evidence>
<reference evidence="2" key="1">
    <citation type="submission" date="2018-04" db="EMBL/GenBank/DDBJ databases">
        <authorList>
            <person name="Liu S."/>
            <person name="Wang Z."/>
            <person name="Li J."/>
        </authorList>
    </citation>
    <scope>NUCLEOTIDE SEQUENCE [LARGE SCALE GENOMIC DNA]</scope>
    <source>
        <strain evidence="2">S1194</strain>
    </source>
</reference>
<keyword evidence="2" id="KW-1185">Reference proteome</keyword>
<organism evidence="1 2">
    <name type="scientific">Homoserinimonas hongtaonis</name>
    <dbReference type="NCBI Taxonomy" id="2079791"/>
    <lineage>
        <taxon>Bacteria</taxon>
        <taxon>Bacillati</taxon>
        <taxon>Actinomycetota</taxon>
        <taxon>Actinomycetes</taxon>
        <taxon>Micrococcales</taxon>
        <taxon>Microbacteriaceae</taxon>
        <taxon>Homoserinimonas</taxon>
    </lineage>
</organism>
<dbReference type="RefSeq" id="WP_108998044.1">
    <property type="nucleotide sequence ID" value="NZ_QEEX01000001.1"/>
</dbReference>
<dbReference type="EMBL" id="QEEX01000001">
    <property type="protein sequence ID" value="PWB98319.1"/>
    <property type="molecule type" value="Genomic_DNA"/>
</dbReference>
<comment type="caution">
    <text evidence="1">The sequence shown here is derived from an EMBL/GenBank/DDBJ whole genome shotgun (WGS) entry which is preliminary data.</text>
</comment>
<sequence length="250" mass="25836">MKRFATLIAASSAVLTLVLPFVGGSGPSFWQAAPHVSSLATAAAEATPSNDFVATDTTIEALEAELDTAAAARRAAIELVGGNCPSPASGETASVETRTAGDGVITGTTLDDLADFAAEYNEIRIANCLLPLPAANFRHDECMLDRLVWMAEDPSDDPLSAWGHIGSERSDGVPSIGCDGNLAGGTGDSGASVATKWWESPKHQLSLYQPDYAGAVAGMCVFFAATHGGVGVTIDEPQSFMRAAARWGSC</sequence>
<dbReference type="Proteomes" id="UP000244978">
    <property type="component" value="Unassembled WGS sequence"/>
</dbReference>
<proteinExistence type="predicted"/>
<evidence type="ECO:0000313" key="1">
    <source>
        <dbReference type="EMBL" id="PWB98319.1"/>
    </source>
</evidence>
<name>A0A2U1T375_9MICO</name>